<evidence type="ECO:0000313" key="1">
    <source>
        <dbReference type="EMBL" id="KAG5575383.1"/>
    </source>
</evidence>
<accession>A0A9J5WJC6</accession>
<proteinExistence type="predicted"/>
<organism evidence="1 2">
    <name type="scientific">Solanum commersonii</name>
    <name type="common">Commerson's wild potato</name>
    <name type="synonym">Commerson's nightshade</name>
    <dbReference type="NCBI Taxonomy" id="4109"/>
    <lineage>
        <taxon>Eukaryota</taxon>
        <taxon>Viridiplantae</taxon>
        <taxon>Streptophyta</taxon>
        <taxon>Embryophyta</taxon>
        <taxon>Tracheophyta</taxon>
        <taxon>Spermatophyta</taxon>
        <taxon>Magnoliopsida</taxon>
        <taxon>eudicotyledons</taxon>
        <taxon>Gunneridae</taxon>
        <taxon>Pentapetalae</taxon>
        <taxon>asterids</taxon>
        <taxon>lamiids</taxon>
        <taxon>Solanales</taxon>
        <taxon>Solanaceae</taxon>
        <taxon>Solanoideae</taxon>
        <taxon>Solaneae</taxon>
        <taxon>Solanum</taxon>
    </lineage>
</organism>
<evidence type="ECO:0008006" key="3">
    <source>
        <dbReference type="Google" id="ProtNLM"/>
    </source>
</evidence>
<protein>
    <recommendedName>
        <fullName evidence="3">Reverse transcriptase domain-containing protein</fullName>
    </recommendedName>
</protein>
<reference evidence="1 2" key="1">
    <citation type="submission" date="2020-09" db="EMBL/GenBank/DDBJ databases">
        <title>De no assembly of potato wild relative species, Solanum commersonii.</title>
        <authorList>
            <person name="Cho K."/>
        </authorList>
    </citation>
    <scope>NUCLEOTIDE SEQUENCE [LARGE SCALE GENOMIC DNA]</scope>
    <source>
        <strain evidence="1">LZ3.2</strain>
        <tissue evidence="1">Leaf</tissue>
    </source>
</reference>
<dbReference type="AlphaFoldDB" id="A0A9J5WJC6"/>
<comment type="caution">
    <text evidence="1">The sequence shown here is derived from an EMBL/GenBank/DDBJ whole genome shotgun (WGS) entry which is preliminary data.</text>
</comment>
<sequence length="215" mass="25090">MAFKIATTSANEGMEDHDYFCEPIRIYVVALDYKSHSSRRGSKTYIWYCIDLEKAYDRVLKEVLWRCLEAKDVLVTYTKSITDIDVTHEANVEVRFDTQAIQKRGSFRYLGSIIQENRKIDENVTQCNGAGWMEWRLASRMLASQELSHSKDECGTDENVAMDLWVGSTSMEDKNRETRLRWFNIVMRRCMNAPVQRCERLAMDGFRGGRGRQKK</sequence>
<dbReference type="Proteomes" id="UP000824120">
    <property type="component" value="Chromosome 11"/>
</dbReference>
<evidence type="ECO:0000313" key="2">
    <source>
        <dbReference type="Proteomes" id="UP000824120"/>
    </source>
</evidence>
<dbReference type="PANTHER" id="PTHR46238">
    <property type="entry name" value="REVERSE TRANSCRIPTASE DOMAIN-CONTAINING PROTEIN"/>
    <property type="match status" value="1"/>
</dbReference>
<dbReference type="PANTHER" id="PTHR46238:SF8">
    <property type="entry name" value="ENDONUCLEASE_EXONUCLEASE_PHOSPHATASE DOMAIN-CONTAINING PROTEIN"/>
    <property type="match status" value="1"/>
</dbReference>
<keyword evidence="2" id="KW-1185">Reference proteome</keyword>
<name>A0A9J5WJC6_SOLCO</name>
<gene>
    <name evidence="1" type="ORF">H5410_055517</name>
</gene>
<dbReference type="EMBL" id="JACXVP010000011">
    <property type="protein sequence ID" value="KAG5575383.1"/>
    <property type="molecule type" value="Genomic_DNA"/>
</dbReference>